<dbReference type="Proteomes" id="UP000007963">
    <property type="component" value="Unassembled WGS sequence"/>
</dbReference>
<dbReference type="HOGENOM" id="CLU_044083_1_0_1"/>
<gene>
    <name evidence="2" type="ORF">ATEG_08874</name>
</gene>
<dbReference type="VEuPathDB" id="FungiDB:ATEG_08874"/>
<dbReference type="RefSeq" id="XP_001217460.1">
    <property type="nucleotide sequence ID" value="XM_001217459.1"/>
</dbReference>
<name>Q0CBR0_ASPTN</name>
<proteinExistence type="predicted"/>
<feature type="chain" id="PRO_5004170129" evidence="1">
    <location>
        <begin position="37"/>
        <end position="340"/>
    </location>
</feature>
<sequence>MGPSTARNGVLGCWHTIVFLILTTSVLLSLGQTIQAEPSTTHGPDGLQIRDGNRVALRIMPLGASITAGYRSTDGNGYRKYLWEQLRYEGWEVDMVGSLRSGDMQDNENEGHYGYRVDQIAEVVKKSYHFQPNLILIKYVHIYSSLPADALIVTVSSAGTNDALQNYNIDSVGDRMNGLLTQLFDAIPGTTIILSTLLQNTRQPINVETVNREYRKLAAQRRADGDRVVLAEMSQFIKFDQLKDGTHPIDLGYKEMASVWWAAIETAQQAGFLQKPNGVGSLTASNATSKQAVNANVSDPDLPYYSAVPQPVSNRGLQAFREYWHVLLLVVALQLVIRHV</sequence>
<dbReference type="Pfam" id="PF00657">
    <property type="entry name" value="Lipase_GDSL"/>
    <property type="match status" value="1"/>
</dbReference>
<keyword evidence="1" id="KW-0732">Signal</keyword>
<dbReference type="SUPFAM" id="SSF52266">
    <property type="entry name" value="SGNH hydrolase"/>
    <property type="match status" value="1"/>
</dbReference>
<dbReference type="GeneID" id="4323498"/>
<dbReference type="OMA" id="GTMHDND"/>
<dbReference type="InterPro" id="IPR051532">
    <property type="entry name" value="Ester_Hydrolysis_Enzymes"/>
</dbReference>
<dbReference type="PANTHER" id="PTHR30383:SF31">
    <property type="entry name" value="SGNH HYDROLASE-TYPE ESTERASE DOMAIN-CONTAINING PROTEIN-RELATED"/>
    <property type="match status" value="1"/>
</dbReference>
<dbReference type="InterPro" id="IPR001087">
    <property type="entry name" value="GDSL"/>
</dbReference>
<dbReference type="AlphaFoldDB" id="Q0CBR0"/>
<dbReference type="OrthoDB" id="6123at2759"/>
<dbReference type="STRING" id="341663.Q0CBR0"/>
<dbReference type="CDD" id="cd01833">
    <property type="entry name" value="XynB_like"/>
    <property type="match status" value="1"/>
</dbReference>
<evidence type="ECO:0000313" key="2">
    <source>
        <dbReference type="EMBL" id="EAU31006.1"/>
    </source>
</evidence>
<evidence type="ECO:0000313" key="3">
    <source>
        <dbReference type="Proteomes" id="UP000007963"/>
    </source>
</evidence>
<dbReference type="EMBL" id="CH476606">
    <property type="protein sequence ID" value="EAU31006.1"/>
    <property type="molecule type" value="Genomic_DNA"/>
</dbReference>
<dbReference type="eggNOG" id="ENOG502SIJX">
    <property type="taxonomic scope" value="Eukaryota"/>
</dbReference>
<organism evidence="2 3">
    <name type="scientific">Aspergillus terreus (strain NIH 2624 / FGSC A1156)</name>
    <dbReference type="NCBI Taxonomy" id="341663"/>
    <lineage>
        <taxon>Eukaryota</taxon>
        <taxon>Fungi</taxon>
        <taxon>Dikarya</taxon>
        <taxon>Ascomycota</taxon>
        <taxon>Pezizomycotina</taxon>
        <taxon>Eurotiomycetes</taxon>
        <taxon>Eurotiomycetidae</taxon>
        <taxon>Eurotiales</taxon>
        <taxon>Aspergillaceae</taxon>
        <taxon>Aspergillus</taxon>
        <taxon>Aspergillus subgen. Circumdati</taxon>
    </lineage>
</organism>
<dbReference type="GO" id="GO:0004622">
    <property type="term" value="F:phosphatidylcholine lysophospholipase activity"/>
    <property type="evidence" value="ECO:0007669"/>
    <property type="project" value="TreeGrafter"/>
</dbReference>
<dbReference type="PANTHER" id="PTHR30383">
    <property type="entry name" value="THIOESTERASE 1/PROTEASE 1/LYSOPHOSPHOLIPASE L1"/>
    <property type="match status" value="1"/>
</dbReference>
<accession>Q0CBR0</accession>
<dbReference type="InterPro" id="IPR036514">
    <property type="entry name" value="SGNH_hydro_sf"/>
</dbReference>
<protein>
    <submittedName>
        <fullName evidence="2">Uncharacterized protein</fullName>
    </submittedName>
</protein>
<reference evidence="3" key="1">
    <citation type="submission" date="2005-09" db="EMBL/GenBank/DDBJ databases">
        <title>Annotation of the Aspergillus terreus NIH2624 genome.</title>
        <authorList>
            <person name="Birren B.W."/>
            <person name="Lander E.S."/>
            <person name="Galagan J.E."/>
            <person name="Nusbaum C."/>
            <person name="Devon K."/>
            <person name="Henn M."/>
            <person name="Ma L.-J."/>
            <person name="Jaffe D.B."/>
            <person name="Butler J."/>
            <person name="Alvarez P."/>
            <person name="Gnerre S."/>
            <person name="Grabherr M."/>
            <person name="Kleber M."/>
            <person name="Mauceli E.W."/>
            <person name="Brockman W."/>
            <person name="Rounsley S."/>
            <person name="Young S.K."/>
            <person name="LaButti K."/>
            <person name="Pushparaj V."/>
            <person name="DeCaprio D."/>
            <person name="Crawford M."/>
            <person name="Koehrsen M."/>
            <person name="Engels R."/>
            <person name="Montgomery P."/>
            <person name="Pearson M."/>
            <person name="Howarth C."/>
            <person name="Larson L."/>
            <person name="Luoma S."/>
            <person name="White J."/>
            <person name="Alvarado L."/>
            <person name="Kodira C.D."/>
            <person name="Zeng Q."/>
            <person name="Oleary S."/>
            <person name="Yandava C."/>
            <person name="Denning D.W."/>
            <person name="Nierman W.C."/>
            <person name="Milne T."/>
            <person name="Madden K."/>
        </authorList>
    </citation>
    <scope>NUCLEOTIDE SEQUENCE [LARGE SCALE GENOMIC DNA]</scope>
    <source>
        <strain evidence="3">NIH 2624 / FGSC A1156</strain>
    </source>
</reference>
<evidence type="ECO:0000256" key="1">
    <source>
        <dbReference type="SAM" id="SignalP"/>
    </source>
</evidence>
<feature type="signal peptide" evidence="1">
    <location>
        <begin position="1"/>
        <end position="36"/>
    </location>
</feature>
<dbReference type="Gene3D" id="3.40.50.1110">
    <property type="entry name" value="SGNH hydrolase"/>
    <property type="match status" value="1"/>
</dbReference>